<proteinExistence type="predicted"/>
<dbReference type="EMBL" id="PUHZ01000022">
    <property type="protein sequence ID" value="PQO43824.1"/>
    <property type="molecule type" value="Genomic_DNA"/>
</dbReference>
<evidence type="ECO:0000313" key="4">
    <source>
        <dbReference type="EMBL" id="PQO43824.1"/>
    </source>
</evidence>
<dbReference type="PANTHER" id="PTHR43793">
    <property type="entry name" value="FAD SYNTHASE"/>
    <property type="match status" value="1"/>
</dbReference>
<dbReference type="InterPro" id="IPR004821">
    <property type="entry name" value="Cyt_trans-like"/>
</dbReference>
<dbReference type="Gene3D" id="3.40.50.620">
    <property type="entry name" value="HUPs"/>
    <property type="match status" value="1"/>
</dbReference>
<dbReference type="RefSeq" id="WP_105337580.1">
    <property type="nucleotide sequence ID" value="NZ_PUHZ01000022.1"/>
</dbReference>
<protein>
    <submittedName>
        <fullName evidence="4">Cytidyltransferase</fullName>
    </submittedName>
</protein>
<evidence type="ECO:0000256" key="2">
    <source>
        <dbReference type="ARBA" id="ARBA00022695"/>
    </source>
</evidence>
<evidence type="ECO:0000259" key="3">
    <source>
        <dbReference type="Pfam" id="PF01467"/>
    </source>
</evidence>
<dbReference type="PANTHER" id="PTHR43793:SF1">
    <property type="entry name" value="FAD SYNTHASE"/>
    <property type="match status" value="1"/>
</dbReference>
<dbReference type="Gene3D" id="3.30.230.120">
    <property type="match status" value="1"/>
</dbReference>
<feature type="domain" description="Cytidyltransferase-like" evidence="3">
    <location>
        <begin position="7"/>
        <end position="68"/>
    </location>
</feature>
<dbReference type="InterPro" id="IPR014729">
    <property type="entry name" value="Rossmann-like_a/b/a_fold"/>
</dbReference>
<dbReference type="Proteomes" id="UP000237819">
    <property type="component" value="Unassembled WGS sequence"/>
</dbReference>
<organism evidence="4 5">
    <name type="scientific">Blastopirellula marina</name>
    <dbReference type="NCBI Taxonomy" id="124"/>
    <lineage>
        <taxon>Bacteria</taxon>
        <taxon>Pseudomonadati</taxon>
        <taxon>Planctomycetota</taxon>
        <taxon>Planctomycetia</taxon>
        <taxon>Pirellulales</taxon>
        <taxon>Pirellulaceae</taxon>
        <taxon>Blastopirellula</taxon>
    </lineage>
</organism>
<reference evidence="4 5" key="1">
    <citation type="submission" date="2018-02" db="EMBL/GenBank/DDBJ databases">
        <title>Comparative genomes isolates from brazilian mangrove.</title>
        <authorList>
            <person name="Araujo J.E."/>
            <person name="Taketani R.G."/>
            <person name="Silva M.C.P."/>
            <person name="Loureco M.V."/>
            <person name="Andreote F.D."/>
        </authorList>
    </citation>
    <scope>NUCLEOTIDE SEQUENCE [LARGE SCALE GENOMIC DNA]</scope>
    <source>
        <strain evidence="4 5">Nap-Phe MGV</strain>
    </source>
</reference>
<keyword evidence="1 4" id="KW-0808">Transferase</keyword>
<evidence type="ECO:0000256" key="1">
    <source>
        <dbReference type="ARBA" id="ARBA00022679"/>
    </source>
</evidence>
<accession>A0A2S8GIG8</accession>
<dbReference type="GO" id="GO:0016779">
    <property type="term" value="F:nucleotidyltransferase activity"/>
    <property type="evidence" value="ECO:0007669"/>
    <property type="project" value="UniProtKB-KW"/>
</dbReference>
<dbReference type="NCBIfam" id="TIGR00125">
    <property type="entry name" value="cyt_tran_rel"/>
    <property type="match status" value="1"/>
</dbReference>
<name>A0A2S8GIG8_9BACT</name>
<comment type="caution">
    <text evidence="4">The sequence shown here is derived from an EMBL/GenBank/DDBJ whole genome shotgun (WGS) entry which is preliminary data.</text>
</comment>
<dbReference type="InterPro" id="IPR050385">
    <property type="entry name" value="Archaeal_FAD_synthase"/>
</dbReference>
<dbReference type="Pfam" id="PF01467">
    <property type="entry name" value="CTP_transf_like"/>
    <property type="match status" value="1"/>
</dbReference>
<dbReference type="InterPro" id="IPR036554">
    <property type="entry name" value="GHMP_kinase_C_sf"/>
</dbReference>
<sequence>MSGWSLTSGCFDMLHVGHMRFLDQAARYGDLFVAVASDATIRSLKGRRPDVPQDERLESIRSLRSVARTAISPGSGLLDFAPLLAEFRPQRLIVNYDGDYPEKRLLCERLGIEYVVIQQRTGPHTTLLREACRIPFRIDLAGGWLDQPFVSRLNPGAVIVASLEPLEEYNVRSGLATSTRRTAQQLWGTRLPCEDPITLARLLFGSENPPGKEEVAGSQDALGICLPGVQRLHYDGEYWPATIEPCVELETLDWLSARLRLVEFPARPASTSILEGSNVTLRGAIALSQSADQCWQAIQDRDELRLGKSITACYRAQIEMFPKMKVRELESVLEEDCVIGAKLCGAGGGGYALTVCPADCQLGLPVRIRASCL</sequence>
<evidence type="ECO:0000313" key="5">
    <source>
        <dbReference type="Proteomes" id="UP000237819"/>
    </source>
</evidence>
<keyword evidence="2" id="KW-0548">Nucleotidyltransferase</keyword>
<dbReference type="SUPFAM" id="SSF52374">
    <property type="entry name" value="Nucleotidylyl transferase"/>
    <property type="match status" value="1"/>
</dbReference>
<dbReference type="SUPFAM" id="SSF55060">
    <property type="entry name" value="GHMP Kinase, C-terminal domain"/>
    <property type="match status" value="1"/>
</dbReference>
<dbReference type="AlphaFoldDB" id="A0A2S8GIG8"/>
<gene>
    <name evidence="4" type="ORF">C5Y93_21805</name>
</gene>